<protein>
    <submittedName>
        <fullName evidence="1">Uncharacterized protein</fullName>
    </submittedName>
</protein>
<proteinExistence type="predicted"/>
<accession>A0A090AGE7</accession>
<dbReference type="HOGENOM" id="CLU_2756560_0_0_6"/>
<evidence type="ECO:0000313" key="1">
    <source>
        <dbReference type="EMBL" id="BAP56244.1"/>
    </source>
</evidence>
<dbReference type="OrthoDB" id="9803638at2"/>
<sequence>MPLEATHATVEVFLTAFLALSKAEKQAFIAKLLTQDEFIEDLLDVVTIEQRRNEPSRPLDDYLADRAKRK</sequence>
<organism evidence="1 2">
    <name type="scientific">Thioploca ingrica</name>
    <dbReference type="NCBI Taxonomy" id="40754"/>
    <lineage>
        <taxon>Bacteria</taxon>
        <taxon>Pseudomonadati</taxon>
        <taxon>Pseudomonadota</taxon>
        <taxon>Gammaproteobacteria</taxon>
        <taxon>Thiotrichales</taxon>
        <taxon>Thiotrichaceae</taxon>
        <taxon>Thioploca</taxon>
    </lineage>
</organism>
<reference evidence="1 2" key="1">
    <citation type="journal article" date="2014" name="ISME J.">
        <title>Ecophysiology of Thioploca ingrica as revealed by the complete genome sequence supplemented with proteomic evidence.</title>
        <authorList>
            <person name="Kojima H."/>
            <person name="Ogura Y."/>
            <person name="Yamamoto N."/>
            <person name="Togashi T."/>
            <person name="Mori H."/>
            <person name="Watanabe T."/>
            <person name="Nemoto F."/>
            <person name="Kurokawa K."/>
            <person name="Hayashi T."/>
            <person name="Fukui M."/>
        </authorList>
    </citation>
    <scope>NUCLEOTIDE SEQUENCE [LARGE SCALE GENOMIC DNA]</scope>
</reference>
<name>A0A090AGE7_9GAMM</name>
<dbReference type="AlphaFoldDB" id="A0A090AGE7"/>
<dbReference type="Proteomes" id="UP000031623">
    <property type="component" value="Chromosome"/>
</dbReference>
<dbReference type="EMBL" id="AP014633">
    <property type="protein sequence ID" value="BAP56244.1"/>
    <property type="molecule type" value="Genomic_DNA"/>
</dbReference>
<dbReference type="KEGG" id="tig:THII_1947"/>
<keyword evidence="2" id="KW-1185">Reference proteome</keyword>
<evidence type="ECO:0000313" key="2">
    <source>
        <dbReference type="Proteomes" id="UP000031623"/>
    </source>
</evidence>
<gene>
    <name evidence="1" type="ORF">THII_1947</name>
</gene>